<dbReference type="GO" id="GO:0006754">
    <property type="term" value="P:ATP biosynthetic process"/>
    <property type="evidence" value="ECO:0007669"/>
    <property type="project" value="TreeGrafter"/>
</dbReference>
<keyword evidence="1" id="KW-0378">Hydrolase</keyword>
<evidence type="ECO:0000259" key="2">
    <source>
        <dbReference type="PROSITE" id="PS51462"/>
    </source>
</evidence>
<dbReference type="SUPFAM" id="SSF55811">
    <property type="entry name" value="Nudix"/>
    <property type="match status" value="1"/>
</dbReference>
<dbReference type="AlphaFoldDB" id="A0A1F7I129"/>
<dbReference type="InterPro" id="IPR000086">
    <property type="entry name" value="NUDIX_hydrolase_dom"/>
</dbReference>
<sequence length="179" mass="21358">MKKHFLSLVDLVSGKTDPKTRRQFLNFIQLNKYHVQKTNSKSHLCVFFLPLHLPSRQIYLGHHKKAADWIPPGGHIEGNEQPTETVSREMIEELHHPLTNEAHILFNLTILKISNPRLSCRTHYDFWYLIYMQDTIPFQFSKKEYYDAKWMSINHALKKTKCPIYHRTLDKVRQLLYNQ</sequence>
<evidence type="ECO:0000313" key="3">
    <source>
        <dbReference type="EMBL" id="OGK37080.1"/>
    </source>
</evidence>
<dbReference type="GO" id="GO:0004081">
    <property type="term" value="F:bis(5'-nucleosyl)-tetraphosphatase (asymmetrical) activity"/>
    <property type="evidence" value="ECO:0007669"/>
    <property type="project" value="TreeGrafter"/>
</dbReference>
<dbReference type="Gene3D" id="3.90.79.10">
    <property type="entry name" value="Nucleoside Triphosphate Pyrophosphohydrolase"/>
    <property type="match status" value="1"/>
</dbReference>
<accession>A0A1F7I129</accession>
<comment type="caution">
    <text evidence="3">The sequence shown here is derived from an EMBL/GenBank/DDBJ whole genome shotgun (WGS) entry which is preliminary data.</text>
</comment>
<dbReference type="PROSITE" id="PS51462">
    <property type="entry name" value="NUDIX"/>
    <property type="match status" value="1"/>
</dbReference>
<dbReference type="EMBL" id="MGAC01000048">
    <property type="protein sequence ID" value="OGK37080.1"/>
    <property type="molecule type" value="Genomic_DNA"/>
</dbReference>
<gene>
    <name evidence="3" type="ORF">A3F03_02235</name>
</gene>
<evidence type="ECO:0000256" key="1">
    <source>
        <dbReference type="ARBA" id="ARBA00022801"/>
    </source>
</evidence>
<dbReference type="PANTHER" id="PTHR21340:SF0">
    <property type="entry name" value="BIS(5'-NUCLEOSYL)-TETRAPHOSPHATASE [ASYMMETRICAL]"/>
    <property type="match status" value="1"/>
</dbReference>
<protein>
    <recommendedName>
        <fullName evidence="2">Nudix hydrolase domain-containing protein</fullName>
    </recommendedName>
</protein>
<dbReference type="GO" id="GO:0006167">
    <property type="term" value="P:AMP biosynthetic process"/>
    <property type="evidence" value="ECO:0007669"/>
    <property type="project" value="TreeGrafter"/>
</dbReference>
<dbReference type="InterPro" id="IPR015797">
    <property type="entry name" value="NUDIX_hydrolase-like_dom_sf"/>
</dbReference>
<reference evidence="3 4" key="1">
    <citation type="journal article" date="2016" name="Nat. Commun.">
        <title>Thousands of microbial genomes shed light on interconnected biogeochemical processes in an aquifer system.</title>
        <authorList>
            <person name="Anantharaman K."/>
            <person name="Brown C.T."/>
            <person name="Hug L.A."/>
            <person name="Sharon I."/>
            <person name="Castelle C.J."/>
            <person name="Probst A.J."/>
            <person name="Thomas B.C."/>
            <person name="Singh A."/>
            <person name="Wilkins M.J."/>
            <person name="Karaoz U."/>
            <person name="Brodie E.L."/>
            <person name="Williams K.H."/>
            <person name="Hubbard S.S."/>
            <person name="Banfield J.F."/>
        </authorList>
    </citation>
    <scope>NUCLEOTIDE SEQUENCE [LARGE SCALE GENOMIC DNA]</scope>
</reference>
<proteinExistence type="predicted"/>
<evidence type="ECO:0000313" key="4">
    <source>
        <dbReference type="Proteomes" id="UP000176803"/>
    </source>
</evidence>
<dbReference type="InterPro" id="IPR051325">
    <property type="entry name" value="Nudix_hydrolase_domain"/>
</dbReference>
<organism evidence="3 4">
    <name type="scientific">Candidatus Roizmanbacteria bacterium RIFCSPHIGHO2_12_FULL_41_11</name>
    <dbReference type="NCBI Taxonomy" id="1802052"/>
    <lineage>
        <taxon>Bacteria</taxon>
        <taxon>Candidatus Roizmaniibacteriota</taxon>
    </lineage>
</organism>
<dbReference type="PANTHER" id="PTHR21340">
    <property type="entry name" value="DIADENOSINE 5,5-P1,P4-TETRAPHOSPHATE PYROPHOSPHOHYDROLASE MUTT"/>
    <property type="match status" value="1"/>
</dbReference>
<feature type="domain" description="Nudix hydrolase" evidence="2">
    <location>
        <begin position="41"/>
        <end position="173"/>
    </location>
</feature>
<name>A0A1F7I129_9BACT</name>
<dbReference type="Pfam" id="PF00293">
    <property type="entry name" value="NUDIX"/>
    <property type="match status" value="1"/>
</dbReference>
<dbReference type="Proteomes" id="UP000176803">
    <property type="component" value="Unassembled WGS sequence"/>
</dbReference>